<accession>A0A1F2WEX2</accession>
<dbReference type="STRING" id="1797197.A2Y75_09690"/>
<dbReference type="EMBL" id="MELK01000054">
    <property type="protein sequence ID" value="OFW55384.1"/>
    <property type="molecule type" value="Genomic_DNA"/>
</dbReference>
<evidence type="ECO:0000313" key="2">
    <source>
        <dbReference type="Proteomes" id="UP000177876"/>
    </source>
</evidence>
<evidence type="ECO:0008006" key="3">
    <source>
        <dbReference type="Google" id="ProtNLM"/>
    </source>
</evidence>
<organism evidence="1 2">
    <name type="scientific">Candidatus Solincola sediminis</name>
    <dbReference type="NCBI Taxonomy" id="1797199"/>
    <lineage>
        <taxon>Bacteria</taxon>
        <taxon>Bacillati</taxon>
        <taxon>Actinomycetota</taxon>
        <taxon>Candidatus Geothermincolia</taxon>
        <taxon>Candidatus Geothermincolales</taxon>
        <taxon>Candidatus Geothermincolaceae</taxon>
        <taxon>Candidatus Solincola</taxon>
    </lineage>
</organism>
<reference evidence="1 2" key="1">
    <citation type="journal article" date="2016" name="Nat. Commun.">
        <title>Thousands of microbial genomes shed light on interconnected biogeochemical processes in an aquifer system.</title>
        <authorList>
            <person name="Anantharaman K."/>
            <person name="Brown C.T."/>
            <person name="Hug L.A."/>
            <person name="Sharon I."/>
            <person name="Castelle C.J."/>
            <person name="Probst A.J."/>
            <person name="Thomas B.C."/>
            <person name="Singh A."/>
            <person name="Wilkins M.J."/>
            <person name="Karaoz U."/>
            <person name="Brodie E.L."/>
            <person name="Williams K.H."/>
            <person name="Hubbard S.S."/>
            <person name="Banfield J.F."/>
        </authorList>
    </citation>
    <scope>NUCLEOTIDE SEQUENCE [LARGE SCALE GENOMIC DNA]</scope>
</reference>
<gene>
    <name evidence="1" type="ORF">A2Y75_09690</name>
</gene>
<sequence>MAVRIISTTELRSKAADMVLGLRRGDRFLIQHYNDIVGYITPEIPNDLLKKLGDKGSKREESFKVIE</sequence>
<dbReference type="Proteomes" id="UP000177876">
    <property type="component" value="Unassembled WGS sequence"/>
</dbReference>
<evidence type="ECO:0000313" key="1">
    <source>
        <dbReference type="EMBL" id="OFW55384.1"/>
    </source>
</evidence>
<protein>
    <recommendedName>
        <fullName evidence="3">Prevent-host-death protein</fullName>
    </recommendedName>
</protein>
<comment type="caution">
    <text evidence="1">The sequence shown here is derived from an EMBL/GenBank/DDBJ whole genome shotgun (WGS) entry which is preliminary data.</text>
</comment>
<dbReference type="AlphaFoldDB" id="A0A1F2WEX2"/>
<proteinExistence type="predicted"/>
<name>A0A1F2WEX2_9ACTN</name>